<proteinExistence type="inferred from homology"/>
<evidence type="ECO:0000256" key="3">
    <source>
        <dbReference type="ARBA" id="ARBA00022898"/>
    </source>
</evidence>
<dbReference type="InterPro" id="IPR022643">
    <property type="entry name" value="De-COase2_C"/>
</dbReference>
<dbReference type="EMBL" id="BNAT01000019">
    <property type="protein sequence ID" value="GHE34714.1"/>
    <property type="molecule type" value="Genomic_DNA"/>
</dbReference>
<dbReference type="HAMAP" id="MF_02120">
    <property type="entry name" value="LysA"/>
    <property type="match status" value="1"/>
</dbReference>
<feature type="binding site" evidence="6">
    <location>
        <begin position="275"/>
        <end position="278"/>
    </location>
    <ligand>
        <name>pyridoxal 5'-phosphate</name>
        <dbReference type="ChEBI" id="CHEBI:597326"/>
    </ligand>
</feature>
<reference evidence="12" key="2">
    <citation type="submission" date="2020-09" db="EMBL/GenBank/DDBJ databases">
        <authorList>
            <person name="Sun Q."/>
            <person name="Zhou Y."/>
        </authorList>
    </citation>
    <scope>NUCLEOTIDE SEQUENCE</scope>
    <source>
        <strain evidence="12">CGMCC 4.7403</strain>
    </source>
</reference>
<keyword evidence="5 6" id="KW-0456">Lyase</keyword>
<reference evidence="12" key="1">
    <citation type="journal article" date="2014" name="Int. J. Syst. Evol. Microbiol.">
        <title>Complete genome sequence of Corynebacterium casei LMG S-19264T (=DSM 44701T), isolated from a smear-ripened cheese.</title>
        <authorList>
            <consortium name="US DOE Joint Genome Institute (JGI-PGF)"/>
            <person name="Walter F."/>
            <person name="Albersmeier A."/>
            <person name="Kalinowski J."/>
            <person name="Ruckert C."/>
        </authorList>
    </citation>
    <scope>NUCLEOTIDE SEQUENCE</scope>
    <source>
        <strain evidence="12">CGMCC 4.7403</strain>
    </source>
</reference>
<dbReference type="InterPro" id="IPR022653">
    <property type="entry name" value="De-COase2_pyr-phos_BS"/>
</dbReference>
<comment type="function">
    <text evidence="6">Specifically catalyzes the decarboxylation of meso-diaminopimelate (meso-DAP) to L-lysine.</text>
</comment>
<comment type="cofactor">
    <cofactor evidence="1 6 8 9">
        <name>pyridoxal 5'-phosphate</name>
        <dbReference type="ChEBI" id="CHEBI:597326"/>
    </cofactor>
</comment>
<dbReference type="Gene3D" id="3.20.20.10">
    <property type="entry name" value="Alanine racemase"/>
    <property type="match status" value="1"/>
</dbReference>
<dbReference type="CDD" id="cd06828">
    <property type="entry name" value="PLPDE_III_DapDC"/>
    <property type="match status" value="1"/>
</dbReference>
<dbReference type="PANTHER" id="PTHR43727:SF2">
    <property type="entry name" value="GROUP IV DECARBOXYLASE"/>
    <property type="match status" value="1"/>
</dbReference>
<dbReference type="GO" id="GO:0009089">
    <property type="term" value="P:lysine biosynthetic process via diaminopimelate"/>
    <property type="evidence" value="ECO:0007669"/>
    <property type="project" value="UniProtKB-UniRule"/>
</dbReference>
<gene>
    <name evidence="6" type="primary">lysA</name>
    <name evidence="12" type="ORF">GCM10017771_52460</name>
</gene>
<dbReference type="EC" id="4.1.1.20" evidence="6 7"/>
<dbReference type="GO" id="GO:0030170">
    <property type="term" value="F:pyridoxal phosphate binding"/>
    <property type="evidence" value="ECO:0007669"/>
    <property type="project" value="UniProtKB-UniRule"/>
</dbReference>
<comment type="pathway">
    <text evidence="6 9">Amino-acid biosynthesis; L-lysine biosynthesis via DAP pathway; L-lysine from DL-2,6-diaminopimelate: step 1/1.</text>
</comment>
<dbReference type="PRINTS" id="PR01181">
    <property type="entry name" value="DAPDCRBXLASE"/>
</dbReference>
<feature type="modified residue" description="N6-(pyridoxal phosphate)lysine" evidence="6 8">
    <location>
        <position position="57"/>
    </location>
</feature>
<dbReference type="AlphaFoldDB" id="A0A918Z3I2"/>
<evidence type="ECO:0000256" key="7">
    <source>
        <dbReference type="NCBIfam" id="TIGR01048"/>
    </source>
</evidence>
<dbReference type="InterPro" id="IPR022644">
    <property type="entry name" value="De-COase2_N"/>
</dbReference>
<dbReference type="Proteomes" id="UP000603227">
    <property type="component" value="Unassembled WGS sequence"/>
</dbReference>
<evidence type="ECO:0000259" key="10">
    <source>
        <dbReference type="Pfam" id="PF00278"/>
    </source>
</evidence>
<feature type="binding site" evidence="6">
    <location>
        <position position="344"/>
    </location>
    <ligand>
        <name>substrate</name>
    </ligand>
</feature>
<feature type="domain" description="Orn/DAP/Arg decarboxylase 2 C-terminal" evidence="10">
    <location>
        <begin position="283"/>
        <end position="370"/>
    </location>
</feature>
<dbReference type="PANTHER" id="PTHR43727">
    <property type="entry name" value="DIAMINOPIMELATE DECARBOXYLASE"/>
    <property type="match status" value="1"/>
</dbReference>
<dbReference type="InterPro" id="IPR000183">
    <property type="entry name" value="Orn/DAP/Arg_de-COase"/>
</dbReference>
<keyword evidence="4 6" id="KW-0457">Lysine biosynthesis</keyword>
<dbReference type="PROSITE" id="PS00879">
    <property type="entry name" value="ODR_DC_2_2"/>
    <property type="match status" value="1"/>
</dbReference>
<evidence type="ECO:0000256" key="9">
    <source>
        <dbReference type="RuleBase" id="RU003738"/>
    </source>
</evidence>
<sequence>MPISADFEKRLNAVLPRAAEHFGTPFHIYDEQGIEENCAAFNRAFADTPYREYYAVKANPNPAVLRLLAAHGFGFDCSSLPELTAAALAGAVGHDICFTSNNTSPAELDAAVRLGVLINVDDETVLDKLAARGEVPDTLCLRVHPGNAAGEAGASYLGDPQSAKFGIRVDRLSVVCARARRIGVEHFGLHMMLGSGYLTPQPFLLSLDLLLEQVETLHRDLGVLPGFVNLGGGIGIPYRPEEKPFDLPALGAAVGARLRDWELATGLPRPRLLFESGRYVTGPHGVLVTRVLNRMSKWREYVGVDAGMSALMRPAIYGAYHHITVPDGSDRRHEVVDVVGSLCENNDKFAEQRTLPIVTEGDLLLIHDTGAHAHSMGFTYNGRLRPQELLLRRGGSVERIRRAESENDYFATLQCRPDVLVPVTDPVGVR</sequence>
<evidence type="ECO:0000256" key="4">
    <source>
        <dbReference type="ARBA" id="ARBA00023154"/>
    </source>
</evidence>
<dbReference type="FunFam" id="3.20.20.10:FF:000003">
    <property type="entry name" value="Diaminopimelate decarboxylase"/>
    <property type="match status" value="1"/>
</dbReference>
<keyword evidence="2 6" id="KW-0210">Decarboxylase</keyword>
<protein>
    <recommendedName>
        <fullName evidence="6 7">Diaminopimelate decarboxylase</fullName>
        <shortName evidence="6">DAP decarboxylase</shortName>
        <shortName evidence="6">DAPDC</shortName>
        <ecNumber evidence="6 7">4.1.1.20</ecNumber>
    </recommendedName>
</protein>
<dbReference type="NCBIfam" id="TIGR01048">
    <property type="entry name" value="lysA"/>
    <property type="match status" value="1"/>
</dbReference>
<evidence type="ECO:0000256" key="2">
    <source>
        <dbReference type="ARBA" id="ARBA00022793"/>
    </source>
</evidence>
<keyword evidence="13" id="KW-1185">Reference proteome</keyword>
<dbReference type="PROSITE" id="PS00878">
    <property type="entry name" value="ODR_DC_2_1"/>
    <property type="match status" value="1"/>
</dbReference>
<dbReference type="RefSeq" id="WP_189784900.1">
    <property type="nucleotide sequence ID" value="NZ_BNAT01000019.1"/>
</dbReference>
<evidence type="ECO:0000259" key="11">
    <source>
        <dbReference type="Pfam" id="PF02784"/>
    </source>
</evidence>
<evidence type="ECO:0000256" key="6">
    <source>
        <dbReference type="HAMAP-Rule" id="MF_02120"/>
    </source>
</evidence>
<dbReference type="InterPro" id="IPR009006">
    <property type="entry name" value="Ala_racemase/Decarboxylase_C"/>
</dbReference>
<dbReference type="InterPro" id="IPR029066">
    <property type="entry name" value="PLP-binding_barrel"/>
</dbReference>
<evidence type="ECO:0000256" key="8">
    <source>
        <dbReference type="PIRSR" id="PIRSR600183-50"/>
    </source>
</evidence>
<comment type="catalytic activity">
    <reaction evidence="6 9">
        <text>meso-2,6-diaminopimelate + H(+) = L-lysine + CO2</text>
        <dbReference type="Rhea" id="RHEA:15101"/>
        <dbReference type="ChEBI" id="CHEBI:15378"/>
        <dbReference type="ChEBI" id="CHEBI:16526"/>
        <dbReference type="ChEBI" id="CHEBI:32551"/>
        <dbReference type="ChEBI" id="CHEBI:57791"/>
        <dbReference type="EC" id="4.1.1.20"/>
    </reaction>
</comment>
<evidence type="ECO:0000313" key="12">
    <source>
        <dbReference type="EMBL" id="GHE34714.1"/>
    </source>
</evidence>
<dbReference type="GO" id="GO:0008836">
    <property type="term" value="F:diaminopimelate decarboxylase activity"/>
    <property type="evidence" value="ECO:0007669"/>
    <property type="project" value="UniProtKB-UniRule"/>
</dbReference>
<feature type="active site" description="Proton donor" evidence="8">
    <location>
        <position position="343"/>
    </location>
</feature>
<dbReference type="InterPro" id="IPR002986">
    <property type="entry name" value="DAP_deCOOHase_LysA"/>
</dbReference>
<keyword evidence="6" id="KW-0028">Amino-acid biosynthesis</keyword>
<dbReference type="Gene3D" id="2.40.37.10">
    <property type="entry name" value="Lyase, Ornithine Decarboxylase, Chain A, domain 1"/>
    <property type="match status" value="1"/>
</dbReference>
<feature type="binding site" evidence="6">
    <location>
        <position position="233"/>
    </location>
    <ligand>
        <name>pyridoxal 5'-phosphate</name>
        <dbReference type="ChEBI" id="CHEBI:597326"/>
    </ligand>
</feature>
<dbReference type="SUPFAM" id="SSF50621">
    <property type="entry name" value="Alanine racemase C-terminal domain-like"/>
    <property type="match status" value="1"/>
</dbReference>
<dbReference type="Pfam" id="PF00278">
    <property type="entry name" value="Orn_DAP_Arg_deC"/>
    <property type="match status" value="1"/>
</dbReference>
<feature type="binding site" evidence="6">
    <location>
        <position position="313"/>
    </location>
    <ligand>
        <name>substrate</name>
    </ligand>
</feature>
<dbReference type="InterPro" id="IPR022657">
    <property type="entry name" value="De-COase2_CS"/>
</dbReference>
<dbReference type="SUPFAM" id="SSF51419">
    <property type="entry name" value="PLP-binding barrel"/>
    <property type="match status" value="1"/>
</dbReference>
<feature type="binding site" evidence="6">
    <location>
        <position position="317"/>
    </location>
    <ligand>
        <name>substrate</name>
    </ligand>
</feature>
<evidence type="ECO:0000256" key="5">
    <source>
        <dbReference type="ARBA" id="ARBA00023239"/>
    </source>
</evidence>
<name>A0A918Z3I2_9ACTN</name>
<dbReference type="PRINTS" id="PR01179">
    <property type="entry name" value="ODADCRBXLASE"/>
</dbReference>
<comment type="caution">
    <text evidence="12">The sequence shown here is derived from an EMBL/GenBank/DDBJ whole genome shotgun (WGS) entry which is preliminary data.</text>
</comment>
<comment type="caution">
    <text evidence="6">Lacks conserved residue(s) required for the propagation of feature annotation.</text>
</comment>
<evidence type="ECO:0000256" key="1">
    <source>
        <dbReference type="ARBA" id="ARBA00001933"/>
    </source>
</evidence>
<accession>A0A918Z3I2</accession>
<comment type="similarity">
    <text evidence="6">Belongs to the Orn/Lys/Arg decarboxylase class-II family. LysA subfamily.</text>
</comment>
<dbReference type="Pfam" id="PF02784">
    <property type="entry name" value="Orn_Arg_deC_N"/>
    <property type="match status" value="1"/>
</dbReference>
<feature type="binding site" evidence="6">
    <location>
        <position position="278"/>
    </location>
    <ligand>
        <name>substrate</name>
    </ligand>
</feature>
<organism evidence="12 13">
    <name type="scientific">Streptomyces capitiformicae</name>
    <dbReference type="NCBI Taxonomy" id="2014920"/>
    <lineage>
        <taxon>Bacteria</taxon>
        <taxon>Bacillati</taxon>
        <taxon>Actinomycetota</taxon>
        <taxon>Actinomycetes</taxon>
        <taxon>Kitasatosporales</taxon>
        <taxon>Streptomycetaceae</taxon>
        <taxon>Streptomyces</taxon>
    </lineage>
</organism>
<comment type="subunit">
    <text evidence="6">Homodimer.</text>
</comment>
<feature type="domain" description="Orn/DAP/Arg decarboxylase 2 N-terminal" evidence="11">
    <location>
        <begin position="33"/>
        <end position="281"/>
    </location>
</feature>
<evidence type="ECO:0000313" key="13">
    <source>
        <dbReference type="Proteomes" id="UP000603227"/>
    </source>
</evidence>
<keyword evidence="3 6" id="KW-0663">Pyridoxal phosphate</keyword>